<reference evidence="2 3" key="1">
    <citation type="journal article" date="2017" name="Int. J. Parasitol.">
        <title>The genome of the protozoan parasite Cystoisospora suis and a reverse vaccinology approach to identify vaccine candidates.</title>
        <authorList>
            <person name="Palmieri N."/>
            <person name="Shrestha A."/>
            <person name="Ruttkowski B."/>
            <person name="Beck T."/>
            <person name="Vogl C."/>
            <person name="Tomley F."/>
            <person name="Blake D.P."/>
            <person name="Joachim A."/>
        </authorList>
    </citation>
    <scope>NUCLEOTIDE SEQUENCE [LARGE SCALE GENOMIC DNA]</scope>
    <source>
        <strain evidence="2 3">Wien I</strain>
    </source>
</reference>
<comment type="caution">
    <text evidence="2">The sequence shown here is derived from an EMBL/GenBank/DDBJ whole genome shotgun (WGS) entry which is preliminary data.</text>
</comment>
<evidence type="ECO:0000313" key="3">
    <source>
        <dbReference type="Proteomes" id="UP000221165"/>
    </source>
</evidence>
<name>A0A2C6KRG7_9APIC</name>
<keyword evidence="3" id="KW-1185">Reference proteome</keyword>
<organism evidence="2 3">
    <name type="scientific">Cystoisospora suis</name>
    <dbReference type="NCBI Taxonomy" id="483139"/>
    <lineage>
        <taxon>Eukaryota</taxon>
        <taxon>Sar</taxon>
        <taxon>Alveolata</taxon>
        <taxon>Apicomplexa</taxon>
        <taxon>Conoidasida</taxon>
        <taxon>Coccidia</taxon>
        <taxon>Eucoccidiorida</taxon>
        <taxon>Eimeriorina</taxon>
        <taxon>Sarcocystidae</taxon>
        <taxon>Cystoisospora</taxon>
    </lineage>
</organism>
<feature type="region of interest" description="Disordered" evidence="1">
    <location>
        <begin position="1"/>
        <end position="29"/>
    </location>
</feature>
<dbReference type="RefSeq" id="XP_067920580.1">
    <property type="nucleotide sequence ID" value="XM_068067444.1"/>
</dbReference>
<dbReference type="AlphaFoldDB" id="A0A2C6KRG7"/>
<proteinExistence type="predicted"/>
<evidence type="ECO:0000313" key="2">
    <source>
        <dbReference type="EMBL" id="PHJ18876.1"/>
    </source>
</evidence>
<dbReference type="GeneID" id="94430655"/>
<dbReference type="VEuPathDB" id="ToxoDB:CSUI_007296"/>
<sequence>MAHRTDSRGYGPEQVPSQEATEPLEEDHSDQYSGIVENLLQTLPAFFSVRGNAGRADGCLTSDLSTNFGRLWASVRLRQWKQQIHHSTWQNPGQNGESEEDAGGTKRPRKRESDPGEQHPASVDRLEVYETNERMAVASGAASLGLVNAEAHTITRAFEELAVVAKTVRFSPTLSQEQAFLHALTTRASALLYNLNAGASRSYERNSGKHETDGAGSSVARHLLEVLCTLSQGEVRDEQLLAAAKPVILKALSGLTVKDIIQATVLYTEEQPLRSANRSFCLTLFKALGHRATSMTGEELTEAISVLAKQRACSFERQTAAEVFTGEV</sequence>
<evidence type="ECO:0000256" key="1">
    <source>
        <dbReference type="SAM" id="MobiDB-lite"/>
    </source>
</evidence>
<feature type="compositionally biased region" description="Polar residues" evidence="1">
    <location>
        <begin position="84"/>
        <end position="96"/>
    </location>
</feature>
<protein>
    <submittedName>
        <fullName evidence="2">Uncharacterized protein</fullName>
    </submittedName>
</protein>
<feature type="region of interest" description="Disordered" evidence="1">
    <location>
        <begin position="84"/>
        <end position="125"/>
    </location>
</feature>
<dbReference type="Proteomes" id="UP000221165">
    <property type="component" value="Unassembled WGS sequence"/>
</dbReference>
<accession>A0A2C6KRG7</accession>
<feature type="compositionally biased region" description="Basic and acidic residues" evidence="1">
    <location>
        <begin position="111"/>
        <end position="125"/>
    </location>
</feature>
<gene>
    <name evidence="2" type="ORF">CSUI_007296</name>
</gene>
<dbReference type="EMBL" id="MIGC01003825">
    <property type="protein sequence ID" value="PHJ18876.1"/>
    <property type="molecule type" value="Genomic_DNA"/>
</dbReference>